<evidence type="ECO:0000259" key="2">
    <source>
        <dbReference type="Pfam" id="PF08327"/>
    </source>
</evidence>
<dbReference type="AlphaFoldDB" id="A0A1G6J1N5"/>
<dbReference type="EMBL" id="FMYO01000003">
    <property type="protein sequence ID" value="SDC12503.1"/>
    <property type="molecule type" value="Genomic_DNA"/>
</dbReference>
<sequence>MSVVIETQMLIRKPVAEVFNAFADPEITSKFWFTSSTGPLIENTTVDWYWEKYEVTSSVYVEQLINNELIQMIWGEPKSTVDFIFEKLTVQETYLRIRNYDIPLQGSDLIAFVIEQTGGFTTVLDGCKAYLEYGAQLNLVNDKFPPFVEMGVI</sequence>
<accession>A0A1G6J1N5</accession>
<evidence type="ECO:0000313" key="4">
    <source>
        <dbReference type="Proteomes" id="UP000243468"/>
    </source>
</evidence>
<comment type="similarity">
    <text evidence="1">Belongs to the AHA1 family.</text>
</comment>
<feature type="domain" description="Activator of Hsp90 ATPase homologue 1/2-like C-terminal" evidence="2">
    <location>
        <begin position="14"/>
        <end position="132"/>
    </location>
</feature>
<dbReference type="SUPFAM" id="SSF55961">
    <property type="entry name" value="Bet v1-like"/>
    <property type="match status" value="1"/>
</dbReference>
<reference evidence="4" key="1">
    <citation type="submission" date="2016-09" db="EMBL/GenBank/DDBJ databases">
        <authorList>
            <person name="Varghese N."/>
            <person name="Submissions S."/>
        </authorList>
    </citation>
    <scope>NUCLEOTIDE SEQUENCE [LARGE SCALE GENOMIC DNA]</scope>
    <source>
        <strain evidence="4">ANC 4667</strain>
    </source>
</reference>
<protein>
    <submittedName>
        <fullName evidence="3">Uncharacterized conserved protein YndB, AHSA1/START domain</fullName>
    </submittedName>
</protein>
<gene>
    <name evidence="3" type="ORF">SAMN05421732_103189</name>
</gene>
<name>A0A1G6J1N5_9GAMM</name>
<dbReference type="InterPro" id="IPR013538">
    <property type="entry name" value="ASHA1/2-like_C"/>
</dbReference>
<evidence type="ECO:0000256" key="1">
    <source>
        <dbReference type="ARBA" id="ARBA00006817"/>
    </source>
</evidence>
<dbReference type="RefSeq" id="WP_092819420.1">
    <property type="nucleotide sequence ID" value="NZ_BAABKJ010000004.1"/>
</dbReference>
<dbReference type="InterPro" id="IPR023393">
    <property type="entry name" value="START-like_dom_sf"/>
</dbReference>
<evidence type="ECO:0000313" key="3">
    <source>
        <dbReference type="EMBL" id="SDC12503.1"/>
    </source>
</evidence>
<proteinExistence type="inferred from homology"/>
<dbReference type="STRING" id="1226327.SAMN05421732_103189"/>
<dbReference type="Proteomes" id="UP000243468">
    <property type="component" value="Unassembled WGS sequence"/>
</dbReference>
<dbReference type="Pfam" id="PF08327">
    <property type="entry name" value="AHSA1"/>
    <property type="match status" value="1"/>
</dbReference>
<keyword evidence="4" id="KW-1185">Reference proteome</keyword>
<dbReference type="OrthoDB" id="9806378at2"/>
<dbReference type="Gene3D" id="3.30.530.20">
    <property type="match status" value="1"/>
</dbReference>
<organism evidence="3 4">
    <name type="scientific">Acinetobacter kookii</name>
    <dbReference type="NCBI Taxonomy" id="1226327"/>
    <lineage>
        <taxon>Bacteria</taxon>
        <taxon>Pseudomonadati</taxon>
        <taxon>Pseudomonadota</taxon>
        <taxon>Gammaproteobacteria</taxon>
        <taxon>Moraxellales</taxon>
        <taxon>Moraxellaceae</taxon>
        <taxon>Acinetobacter</taxon>
    </lineage>
</organism>